<dbReference type="InterPro" id="IPR007712">
    <property type="entry name" value="RelE/ParE_toxin"/>
</dbReference>
<reference evidence="3 4" key="1">
    <citation type="submission" date="2020-02" db="EMBL/GenBank/DDBJ databases">
        <title>Integrative conjugative elements (ICEs) and plasmids drive adaptation of Pseudomonas nitroreducens strain HBP1 to wastewater environment.</title>
        <authorList>
            <person name="Sentchilo V."/>
            <person name="Carraro N."/>
            <person name="Bertelli C."/>
            <person name="van der Meer J.R."/>
        </authorList>
    </citation>
    <scope>NUCLEOTIDE SEQUENCE [LARGE SCALE GENOMIC DNA]</scope>
    <source>
        <strain evidence="3 4">HBP1</strain>
    </source>
</reference>
<dbReference type="InterPro" id="IPR035093">
    <property type="entry name" value="RelE/ParE_toxin_dom_sf"/>
</dbReference>
<dbReference type="AlphaFoldDB" id="A0A6G6J3U8"/>
<sequence>MKVFWTRDAQQDRLDIWEYLASENPDAAAHMDILFSTTAARLRSFPMMGKPGRIPGTRELIPHESYRLVYQIEADVLWVLALVHTSRMWPPLGDDQRHQQ</sequence>
<organism evidence="3 4">
    <name type="scientific">Pseudomonas nitroreducens</name>
    <dbReference type="NCBI Taxonomy" id="46680"/>
    <lineage>
        <taxon>Bacteria</taxon>
        <taxon>Pseudomonadati</taxon>
        <taxon>Pseudomonadota</taxon>
        <taxon>Gammaproteobacteria</taxon>
        <taxon>Pseudomonadales</taxon>
        <taxon>Pseudomonadaceae</taxon>
        <taxon>Pseudomonas</taxon>
    </lineage>
</organism>
<gene>
    <name evidence="3" type="ORF">G5B91_28770</name>
</gene>
<dbReference type="Pfam" id="PF05016">
    <property type="entry name" value="ParE_toxin"/>
    <property type="match status" value="1"/>
</dbReference>
<dbReference type="Gene3D" id="3.30.2310.20">
    <property type="entry name" value="RelE-like"/>
    <property type="match status" value="1"/>
</dbReference>
<dbReference type="Proteomes" id="UP000501063">
    <property type="component" value="Chromosome"/>
</dbReference>
<dbReference type="NCBIfam" id="TIGR02385">
    <property type="entry name" value="RelE_StbE"/>
    <property type="match status" value="1"/>
</dbReference>
<evidence type="ECO:0000313" key="4">
    <source>
        <dbReference type="Proteomes" id="UP000501063"/>
    </source>
</evidence>
<comment type="similarity">
    <text evidence="1">Belongs to the RelE toxin family.</text>
</comment>
<accession>A0A6G6J3U8</accession>
<evidence type="ECO:0000313" key="3">
    <source>
        <dbReference type="EMBL" id="QIE90028.1"/>
    </source>
</evidence>
<evidence type="ECO:0000256" key="1">
    <source>
        <dbReference type="ARBA" id="ARBA00006226"/>
    </source>
</evidence>
<dbReference type="RefSeq" id="WP_024766186.1">
    <property type="nucleotide sequence ID" value="NZ_CP049140.1"/>
</dbReference>
<name>A0A6G6J3U8_PSENT</name>
<dbReference type="KEGG" id="pnt:G5B91_28770"/>
<dbReference type="PANTHER" id="PTHR33755:SF6">
    <property type="entry name" value="PLASMID STABILIZATION SYSTEM PROTEIN"/>
    <property type="match status" value="1"/>
</dbReference>
<keyword evidence="2" id="KW-1277">Toxin-antitoxin system</keyword>
<proteinExistence type="inferred from homology"/>
<dbReference type="PANTHER" id="PTHR33755">
    <property type="entry name" value="TOXIN PARE1-RELATED"/>
    <property type="match status" value="1"/>
</dbReference>
<dbReference type="InterPro" id="IPR051803">
    <property type="entry name" value="TA_system_RelE-like_toxin"/>
</dbReference>
<evidence type="ECO:0000256" key="2">
    <source>
        <dbReference type="ARBA" id="ARBA00022649"/>
    </source>
</evidence>
<protein>
    <submittedName>
        <fullName evidence="3">Type II toxin-antitoxin system mRNA interferase toxin, RelE/StbE family</fullName>
    </submittedName>
</protein>
<dbReference type="EMBL" id="CP049140">
    <property type="protein sequence ID" value="QIE90028.1"/>
    <property type="molecule type" value="Genomic_DNA"/>
</dbReference>